<keyword evidence="4" id="KW-0378">Hydrolase</keyword>
<dbReference type="Proteomes" id="UP000279259">
    <property type="component" value="Unassembled WGS sequence"/>
</dbReference>
<dbReference type="InterPro" id="IPR017141">
    <property type="entry name" value="Pept_M20_carboxypep"/>
</dbReference>
<protein>
    <submittedName>
        <fullName evidence="8">Uncharacterized protein</fullName>
    </submittedName>
</protein>
<comment type="caution">
    <text evidence="8">The sequence shown here is derived from an EMBL/GenBank/DDBJ whole genome shotgun (WGS) entry which is preliminary data.</text>
</comment>
<dbReference type="InterPro" id="IPR036264">
    <property type="entry name" value="Bact_exopeptidase_dim_dom"/>
</dbReference>
<dbReference type="SUPFAM" id="SSF53187">
    <property type="entry name" value="Zn-dependent exopeptidases"/>
    <property type="match status" value="1"/>
</dbReference>
<keyword evidence="9" id="KW-1185">Reference proteome</keyword>
<evidence type="ECO:0000256" key="3">
    <source>
        <dbReference type="ARBA" id="ARBA00022723"/>
    </source>
</evidence>
<dbReference type="CDD" id="cd05674">
    <property type="entry name" value="M20_yscS"/>
    <property type="match status" value="1"/>
</dbReference>
<proteinExistence type="inferred from homology"/>
<dbReference type="PIRSF" id="PIRSF037217">
    <property type="entry name" value="Carboxypeptidase_S"/>
    <property type="match status" value="1"/>
</dbReference>
<dbReference type="Gene3D" id="1.10.150.900">
    <property type="match status" value="1"/>
</dbReference>
<feature type="binding site" evidence="7">
    <location>
        <position position="238"/>
    </location>
    <ligand>
        <name>Zn(2+)</name>
        <dbReference type="ChEBI" id="CHEBI:29105"/>
        <label>1</label>
    </ligand>
</feature>
<evidence type="ECO:0000313" key="8">
    <source>
        <dbReference type="EMBL" id="RSH89324.1"/>
    </source>
</evidence>
<sequence>MDKYTSSQPLLPHSSLPERSSSKKSLALLLCLFALLALLVPSPLNPLNASLSSWTPSAAPLKNTCGQAEAIIPDVAVHDIASVWKEKDRIVSWHQGAIRVPTQVYDEMGEPGEDHRWDIFQELHDYLENAYPLIHKNLKRTKVDTYGLIYEWFGSDDSLQPLFLTAHQDVVPVLQDTVYQWKQDPFNGTYDGTYIWGRGSNDDKSGLTAIMSAIELLLQSSDFQPTRTVILGFGHDEERGGQRGAPAIRDWLLENYGPDSMSLLVDEGSGISTTWGRSFGLPAVAEKGKFNLNMTVSTLGGHSSIPPKHTNIGMTSLLVAALEKNPHPVILEEESPIWGFLQCAANYAPDMPKGLKKSVGKAQGSKKAFEELPEEVIDVGLGGDWATAGMGDMTEALLTTTQAADIIYGGVKVNALPEVVTVIVNHRINIASTPSDVISHIFNTILPVAKDLGLRISGLGQSYTPKGTLRGHITLGDAFEPAHEPAPISPTDLGTAAWRVLAGTSRGVWASRPEVSKDGKMVDLPEKEELIMAPYMGTGNTDTRRYWDLTRNIYRWRYFPDAANQGAHTINERVSADAMVEFARFYQALILNVDASRDM</sequence>
<evidence type="ECO:0000256" key="6">
    <source>
        <dbReference type="PIRSR" id="PIRSR037217-1"/>
    </source>
</evidence>
<dbReference type="InterPro" id="IPR047177">
    <property type="entry name" value="Pept_M20A"/>
</dbReference>
<dbReference type="GO" id="GO:0046872">
    <property type="term" value="F:metal ion binding"/>
    <property type="evidence" value="ECO:0007669"/>
    <property type="project" value="UniProtKB-KW"/>
</dbReference>
<dbReference type="GO" id="GO:0051603">
    <property type="term" value="P:proteolysis involved in protein catabolic process"/>
    <property type="evidence" value="ECO:0007669"/>
    <property type="project" value="TreeGrafter"/>
</dbReference>
<feature type="binding site" evidence="7">
    <location>
        <position position="568"/>
    </location>
    <ligand>
        <name>Zn(2+)</name>
        <dbReference type="ChEBI" id="CHEBI:29105"/>
        <label>1</label>
    </ligand>
</feature>
<feature type="active site" evidence="6">
    <location>
        <position position="169"/>
    </location>
</feature>
<feature type="binding site" evidence="7">
    <location>
        <position position="167"/>
    </location>
    <ligand>
        <name>Zn(2+)</name>
        <dbReference type="ChEBI" id="CHEBI:29105"/>
        <label>2</label>
    </ligand>
</feature>
<evidence type="ECO:0000256" key="4">
    <source>
        <dbReference type="ARBA" id="ARBA00022801"/>
    </source>
</evidence>
<feature type="binding site" evidence="7">
    <location>
        <position position="266"/>
    </location>
    <ligand>
        <name>Zn(2+)</name>
        <dbReference type="ChEBI" id="CHEBI:29105"/>
        <label>2</label>
    </ligand>
</feature>
<dbReference type="STRING" id="1890683.A0A427YED6"/>
<evidence type="ECO:0000256" key="5">
    <source>
        <dbReference type="ARBA" id="ARBA00022833"/>
    </source>
</evidence>
<dbReference type="AlphaFoldDB" id="A0A427YED6"/>
<feature type="active site" description="Proton acceptor" evidence="6">
    <location>
        <position position="237"/>
    </location>
</feature>
<keyword evidence="3 7" id="KW-0479">Metal-binding</keyword>
<evidence type="ECO:0000313" key="9">
    <source>
        <dbReference type="Proteomes" id="UP000279259"/>
    </source>
</evidence>
<accession>A0A427YED6</accession>
<dbReference type="InterPro" id="IPR002933">
    <property type="entry name" value="Peptidase_M20"/>
</dbReference>
<feature type="binding site" evidence="7">
    <location>
        <position position="202"/>
    </location>
    <ligand>
        <name>Zn(2+)</name>
        <dbReference type="ChEBI" id="CHEBI:29105"/>
        <label>2</label>
    </ligand>
</feature>
<comment type="similarity">
    <text evidence="1">Belongs to the peptidase M20A family.</text>
</comment>
<dbReference type="Gene3D" id="3.40.630.10">
    <property type="entry name" value="Zn peptidases"/>
    <property type="match status" value="1"/>
</dbReference>
<dbReference type="OrthoDB" id="3064516at2759"/>
<dbReference type="GO" id="GO:0000328">
    <property type="term" value="C:fungal-type vacuole lumen"/>
    <property type="evidence" value="ECO:0007669"/>
    <property type="project" value="TreeGrafter"/>
</dbReference>
<evidence type="ECO:0000256" key="7">
    <source>
        <dbReference type="PIRSR" id="PIRSR037217-2"/>
    </source>
</evidence>
<name>A0A427YED6_9TREE</name>
<reference evidence="8 9" key="1">
    <citation type="submission" date="2018-11" db="EMBL/GenBank/DDBJ databases">
        <title>Genome sequence of Saitozyma podzolica DSM 27192.</title>
        <authorList>
            <person name="Aliyu H."/>
            <person name="Gorte O."/>
            <person name="Ochsenreither K."/>
        </authorList>
    </citation>
    <scope>NUCLEOTIDE SEQUENCE [LARGE SCALE GENOMIC DNA]</scope>
    <source>
        <strain evidence="8 9">DSM 27192</strain>
    </source>
</reference>
<feature type="binding site" evidence="7">
    <location>
        <position position="202"/>
    </location>
    <ligand>
        <name>Zn(2+)</name>
        <dbReference type="ChEBI" id="CHEBI:29105"/>
        <label>1</label>
    </ligand>
</feature>
<dbReference type="EMBL" id="RSCD01000014">
    <property type="protein sequence ID" value="RSH89324.1"/>
    <property type="molecule type" value="Genomic_DNA"/>
</dbReference>
<organism evidence="8 9">
    <name type="scientific">Saitozyma podzolica</name>
    <dbReference type="NCBI Taxonomy" id="1890683"/>
    <lineage>
        <taxon>Eukaryota</taxon>
        <taxon>Fungi</taxon>
        <taxon>Dikarya</taxon>
        <taxon>Basidiomycota</taxon>
        <taxon>Agaricomycotina</taxon>
        <taxon>Tremellomycetes</taxon>
        <taxon>Tremellales</taxon>
        <taxon>Trimorphomycetaceae</taxon>
        <taxon>Saitozyma</taxon>
    </lineage>
</organism>
<evidence type="ECO:0000256" key="2">
    <source>
        <dbReference type="ARBA" id="ARBA00022670"/>
    </source>
</evidence>
<gene>
    <name evidence="8" type="ORF">EHS25_002436</name>
</gene>
<keyword evidence="2" id="KW-0645">Protease</keyword>
<dbReference type="PANTHER" id="PTHR45962:SF1">
    <property type="entry name" value="N-FATTY-ACYL-AMINO ACID SYNTHASE_HYDROLASE PM20D1"/>
    <property type="match status" value="1"/>
</dbReference>
<dbReference type="PANTHER" id="PTHR45962">
    <property type="entry name" value="N-FATTY-ACYL-AMINO ACID SYNTHASE/HYDROLASE PM20D1"/>
    <property type="match status" value="1"/>
</dbReference>
<dbReference type="GO" id="GO:0004181">
    <property type="term" value="F:metallocarboxypeptidase activity"/>
    <property type="evidence" value="ECO:0007669"/>
    <property type="project" value="InterPro"/>
</dbReference>
<keyword evidence="5 7" id="KW-0862">Zinc</keyword>
<evidence type="ECO:0000256" key="1">
    <source>
        <dbReference type="ARBA" id="ARBA00006247"/>
    </source>
</evidence>
<dbReference type="SUPFAM" id="SSF55031">
    <property type="entry name" value="Bacterial exopeptidase dimerisation domain"/>
    <property type="match status" value="1"/>
</dbReference>
<dbReference type="Pfam" id="PF01546">
    <property type="entry name" value="Peptidase_M20"/>
    <property type="match status" value="1"/>
</dbReference>